<comment type="caution">
    <text evidence="3">The sequence shown here is derived from an EMBL/GenBank/DDBJ whole genome shotgun (WGS) entry which is preliminary data.</text>
</comment>
<dbReference type="GeneID" id="81591764"/>
<reference evidence="3" key="1">
    <citation type="journal article" date="2023" name="IMA Fungus">
        <title>Comparative genomic study of the Penicillium genus elucidates a diverse pangenome and 15 lateral gene transfer events.</title>
        <authorList>
            <person name="Petersen C."/>
            <person name="Sorensen T."/>
            <person name="Nielsen M.R."/>
            <person name="Sondergaard T.E."/>
            <person name="Sorensen J.L."/>
            <person name="Fitzpatrick D.A."/>
            <person name="Frisvad J.C."/>
            <person name="Nielsen K.L."/>
        </authorList>
    </citation>
    <scope>NUCLEOTIDE SEQUENCE</scope>
    <source>
        <strain evidence="3">IBT 12815</strain>
    </source>
</reference>
<feature type="transmembrane region" description="Helical" evidence="2">
    <location>
        <begin position="269"/>
        <end position="289"/>
    </location>
</feature>
<sequence length="357" mass="39265">MALSEYATSLLATFSLLAATISSLISPNVEKSFFRGVKWNIWLFSPFRSGAIAMAVVILLIAYRLLNLAETHVGLALLVLHPTSDARSGRVSHGLLFSPGDYDVINQTVLVELSTFSCVTTFEVRGGWPRRVLVEGSVLSAAHLIQDYVDNEGKESGSRKRNEHRKITSTPAVTGNLCDRVRQLSPIAAEPDITSASHSFLLEQSPKLRRVFDPSVPAQCQIFQDLAEAAPIVHQVLKALLIHSISGVLSYYGSRSLILWAIGLTQENFSCIIEIIVIAALYFTVYCLAVRSDQAPSKPHVAPDNNYQGTHHPYAGVSETPDEKEERPRAESEFPQTPNTLRSEIFRLAVVVPTLTI</sequence>
<keyword evidence="2" id="KW-1133">Transmembrane helix</keyword>
<keyword evidence="4" id="KW-1185">Reference proteome</keyword>
<protein>
    <submittedName>
        <fullName evidence="3">Uncharacterized protein</fullName>
    </submittedName>
</protein>
<accession>A0AAD6GYU5</accession>
<feature type="transmembrane region" description="Helical" evidence="2">
    <location>
        <begin position="240"/>
        <end position="263"/>
    </location>
</feature>
<evidence type="ECO:0000313" key="4">
    <source>
        <dbReference type="Proteomes" id="UP001213799"/>
    </source>
</evidence>
<feature type="transmembrane region" description="Helical" evidence="2">
    <location>
        <begin position="47"/>
        <end position="66"/>
    </location>
</feature>
<evidence type="ECO:0000256" key="2">
    <source>
        <dbReference type="SAM" id="Phobius"/>
    </source>
</evidence>
<evidence type="ECO:0000313" key="3">
    <source>
        <dbReference type="EMBL" id="KAJ5593564.1"/>
    </source>
</evidence>
<dbReference type="Proteomes" id="UP001213799">
    <property type="component" value="Unassembled WGS sequence"/>
</dbReference>
<evidence type="ECO:0000256" key="1">
    <source>
        <dbReference type="SAM" id="MobiDB-lite"/>
    </source>
</evidence>
<keyword evidence="2" id="KW-0472">Membrane</keyword>
<keyword evidence="2" id="KW-0812">Transmembrane</keyword>
<name>A0AAD6GYU5_9EURO</name>
<reference evidence="3" key="2">
    <citation type="submission" date="2023-01" db="EMBL/GenBank/DDBJ databases">
        <authorList>
            <person name="Petersen C."/>
        </authorList>
    </citation>
    <scope>NUCLEOTIDE SEQUENCE</scope>
    <source>
        <strain evidence="3">IBT 12815</strain>
    </source>
</reference>
<dbReference type="EMBL" id="JAQJAE010000005">
    <property type="protein sequence ID" value="KAJ5593564.1"/>
    <property type="molecule type" value="Genomic_DNA"/>
</dbReference>
<dbReference type="RefSeq" id="XP_056750190.1">
    <property type="nucleotide sequence ID" value="XM_056901522.1"/>
</dbReference>
<organism evidence="3 4">
    <name type="scientific">Penicillium hordei</name>
    <dbReference type="NCBI Taxonomy" id="40994"/>
    <lineage>
        <taxon>Eukaryota</taxon>
        <taxon>Fungi</taxon>
        <taxon>Dikarya</taxon>
        <taxon>Ascomycota</taxon>
        <taxon>Pezizomycotina</taxon>
        <taxon>Eurotiomycetes</taxon>
        <taxon>Eurotiomycetidae</taxon>
        <taxon>Eurotiales</taxon>
        <taxon>Aspergillaceae</taxon>
        <taxon>Penicillium</taxon>
    </lineage>
</organism>
<dbReference type="AlphaFoldDB" id="A0AAD6GYU5"/>
<feature type="region of interest" description="Disordered" evidence="1">
    <location>
        <begin position="299"/>
        <end position="336"/>
    </location>
</feature>
<gene>
    <name evidence="3" type="ORF">N7537_010468</name>
</gene>
<proteinExistence type="predicted"/>